<dbReference type="PANTHER" id="PTHR10367">
    <property type="entry name" value="MRNA-CAPPING ENZYME"/>
    <property type="match status" value="1"/>
</dbReference>
<dbReference type="SUPFAM" id="SSF56091">
    <property type="entry name" value="DNA ligase/mRNA capping enzyme, catalytic domain"/>
    <property type="match status" value="1"/>
</dbReference>
<dbReference type="STRING" id="318479.A0A0N4UCR5"/>
<dbReference type="WBParaSite" id="DME_0000507001-mRNA-1">
    <property type="protein sequence ID" value="DME_0000507001-mRNA-1"/>
    <property type="gene ID" value="DME_0000507001"/>
</dbReference>
<dbReference type="Pfam" id="PF01331">
    <property type="entry name" value="mRNA_cap_enzyme"/>
    <property type="match status" value="1"/>
</dbReference>
<feature type="binding site" evidence="13">
    <location>
        <position position="260"/>
    </location>
    <ligand>
        <name>GTP</name>
        <dbReference type="ChEBI" id="CHEBI:37565"/>
    </ligand>
</feature>
<dbReference type="PROSITE" id="PS00383">
    <property type="entry name" value="TYR_PHOSPHATASE_1"/>
    <property type="match status" value="1"/>
</dbReference>
<comment type="subcellular location">
    <subcellularLocation>
        <location evidence="1 10">Nucleus</location>
    </subcellularLocation>
</comment>
<dbReference type="Proteomes" id="UP000038040">
    <property type="component" value="Unplaced"/>
</dbReference>
<dbReference type="CDD" id="cd07895">
    <property type="entry name" value="Adenylation_mRNA_capping"/>
    <property type="match status" value="1"/>
</dbReference>
<keyword evidence="18" id="KW-1185">Reference proteome</keyword>
<dbReference type="GO" id="GO:0005634">
    <property type="term" value="C:nucleus"/>
    <property type="evidence" value="ECO:0007669"/>
    <property type="project" value="UniProtKB-SubCell"/>
</dbReference>
<evidence type="ECO:0000256" key="4">
    <source>
        <dbReference type="ARBA" id="ARBA00022695"/>
    </source>
</evidence>
<keyword evidence="3 10" id="KW-0808">Transferase</keyword>
<keyword evidence="6 10" id="KW-0506">mRNA capping</keyword>
<sequence>MAEIDEDSFYPDPDGPNAEKARLGPPDRWIYCPAVGSVIAKHFLPFKTPLCKLYDEYIEGERYLFHPKDIFANPLKGADPGAKIGLWIDLTKTNRYYSKKEVESRGCVYIKMAMKGHKEVPSEAQTEFFCNLVQDFLLRNPKDVVGVHCTHGFNRTGFLITAYLATCLDWAVDAAVHTFAKHRHNGQPLFMSGAVPRVTYVADSMMRGILQSKIAQMCGSTRDGFPGSQPVSMERSPENNNLHLLAENDYMVSWKADGTRYMVLIDDEDSVFAFDRDNNVFRIPFLYFPHRKEKRHIRHTLLDCEMIIDKVVDDSGMQQTVPRLLVYDIVKFEENNVGACDFKTRLFCIRREIIGPRKEAMQRGIIRRENEPISVRVKDFWELEAVPKFFSDKFTKNVGHEIDGLIFQPVHEAYRPGRVDTILKWKPPSHNSIDFKLQIRKICNVGELPEYVGLLFVQHEATPVAQLKATKKLLPYDNKIVECNFVNGKWQFMRERTDKSLPNSMKTAKAVFNSIRYPISKTDLINFVESTCISRAKKRNLDNCSSNLSSKRAHT</sequence>
<evidence type="ECO:0000256" key="7">
    <source>
        <dbReference type="ARBA" id="ARBA00023134"/>
    </source>
</evidence>
<keyword evidence="2 10" id="KW-0507">mRNA processing</keyword>
<dbReference type="InterPro" id="IPR012340">
    <property type="entry name" value="NA-bd_OB-fold"/>
</dbReference>
<proteinExistence type="inferred from homology"/>
<dbReference type="Gene3D" id="3.30.470.30">
    <property type="entry name" value="DNA ligase/mRNA capping enzyme"/>
    <property type="match status" value="1"/>
</dbReference>
<keyword evidence="8 10" id="KW-0539">Nucleus</keyword>
<evidence type="ECO:0000256" key="14">
    <source>
        <dbReference type="SAM" id="MobiDB-lite"/>
    </source>
</evidence>
<dbReference type="EC" id="2.7.7.50" evidence="10"/>
<dbReference type="GO" id="GO:0005524">
    <property type="term" value="F:ATP binding"/>
    <property type="evidence" value="ECO:0007669"/>
    <property type="project" value="InterPro"/>
</dbReference>
<comment type="catalytic activity">
    <reaction evidence="9">
        <text>a 5'-end diphospho-ribonucleoside in mRNA + GTP + H(+) = a 5'-end (5'-triphosphoguanosine)-ribonucleoside in mRNA + diphosphate</text>
        <dbReference type="Rhea" id="RHEA:67012"/>
        <dbReference type="Rhea" id="RHEA-COMP:17165"/>
        <dbReference type="Rhea" id="RHEA-COMP:17166"/>
        <dbReference type="ChEBI" id="CHEBI:15378"/>
        <dbReference type="ChEBI" id="CHEBI:33019"/>
        <dbReference type="ChEBI" id="CHEBI:37565"/>
        <dbReference type="ChEBI" id="CHEBI:167616"/>
        <dbReference type="ChEBI" id="CHEBI:167617"/>
        <dbReference type="EC" id="2.7.7.50"/>
    </reaction>
    <physiologicalReaction direction="left-to-right" evidence="9">
        <dbReference type="Rhea" id="RHEA:67013"/>
    </physiologicalReaction>
</comment>
<dbReference type="GO" id="GO:0004651">
    <property type="term" value="F:polynucleotide 5'-phosphatase activity"/>
    <property type="evidence" value="ECO:0007669"/>
    <property type="project" value="UniProtKB-UniRule"/>
</dbReference>
<evidence type="ECO:0000256" key="5">
    <source>
        <dbReference type="ARBA" id="ARBA00022741"/>
    </source>
</evidence>
<dbReference type="FunFam" id="3.30.470.30:FF:000040">
    <property type="entry name" value="mRNA-capping enzyme"/>
    <property type="match status" value="1"/>
</dbReference>
<keyword evidence="10" id="KW-0378">Hydrolase</keyword>
<dbReference type="Pfam" id="PF00782">
    <property type="entry name" value="DSPc"/>
    <property type="match status" value="1"/>
</dbReference>
<dbReference type="AlphaFoldDB" id="A0A0N4UCR5"/>
<organism evidence="17 19">
    <name type="scientific">Dracunculus medinensis</name>
    <name type="common">Guinea worm</name>
    <dbReference type="NCBI Taxonomy" id="318479"/>
    <lineage>
        <taxon>Eukaryota</taxon>
        <taxon>Metazoa</taxon>
        <taxon>Ecdysozoa</taxon>
        <taxon>Nematoda</taxon>
        <taxon>Chromadorea</taxon>
        <taxon>Rhabditida</taxon>
        <taxon>Spirurina</taxon>
        <taxon>Dracunculoidea</taxon>
        <taxon>Dracunculidae</taxon>
        <taxon>Dracunculus</taxon>
    </lineage>
</organism>
<dbReference type="GO" id="GO:0006370">
    <property type="term" value="P:7-methylguanosine mRNA capping"/>
    <property type="evidence" value="ECO:0007669"/>
    <property type="project" value="UniProtKB-UniRule"/>
</dbReference>
<feature type="region of interest" description="Disordered" evidence="14">
    <location>
        <begin position="1"/>
        <end position="22"/>
    </location>
</feature>
<dbReference type="PIRSF" id="PIRSF036958">
    <property type="entry name" value="mRNA_capping_HCE"/>
    <property type="match status" value="1"/>
</dbReference>
<dbReference type="PROSITE" id="PS50056">
    <property type="entry name" value="TYR_PHOSPHATASE_2"/>
    <property type="match status" value="1"/>
</dbReference>
<comment type="function">
    <text evidence="10">Bifunctional mRNA-capping enzyme exhibiting RNA 5'-triphosphate monophosphatase activity in the N-terminal part and mRNA guanylyltransferase activity in the C-terminal part. Catalyzes the first two steps of cap formation: by removing the gamma-phosphate from the 5'-triphosphate end of nascent mRNA to yield a diphosphate end, and by transferring the GMP moiety of GTP to the 5'-diphosphate terminus of RNA via a covalent enzyme-GMP reaction intermediate.</text>
</comment>
<feature type="binding site" evidence="13">
    <location>
        <begin position="494"/>
        <end position="499"/>
    </location>
    <ligand>
        <name>GTP</name>
        <dbReference type="ChEBI" id="CHEBI:37565"/>
    </ligand>
</feature>
<dbReference type="InterPro" id="IPR000387">
    <property type="entry name" value="Tyr_Pase_dom"/>
</dbReference>
<feature type="binding site" evidence="13">
    <location>
        <begin position="303"/>
        <end position="305"/>
    </location>
    <ligand>
        <name>GTP</name>
        <dbReference type="ChEBI" id="CHEBI:37565"/>
    </ligand>
</feature>
<dbReference type="InterPro" id="IPR029021">
    <property type="entry name" value="Prot-tyrosine_phosphatase-like"/>
</dbReference>
<reference evidence="19" key="1">
    <citation type="submission" date="2017-02" db="UniProtKB">
        <authorList>
            <consortium name="WormBaseParasite"/>
        </authorList>
    </citation>
    <scope>IDENTIFICATION</scope>
</reference>
<dbReference type="InterPro" id="IPR000340">
    <property type="entry name" value="Dual-sp_phosphatase_cat-dom"/>
</dbReference>
<evidence type="ECO:0000256" key="2">
    <source>
        <dbReference type="ARBA" id="ARBA00022664"/>
    </source>
</evidence>
<dbReference type="GO" id="GO:0140818">
    <property type="term" value="F:mRNA 5'-triphosphate monophosphatase activity"/>
    <property type="evidence" value="ECO:0007669"/>
    <property type="project" value="UniProtKB-EC"/>
</dbReference>
<evidence type="ECO:0000256" key="3">
    <source>
        <dbReference type="ARBA" id="ARBA00022679"/>
    </source>
</evidence>
<feature type="active site" description="Phosphocysteine intermediate" evidence="11">
    <location>
        <position position="149"/>
    </location>
</feature>
<feature type="binding site" evidence="13">
    <location>
        <begin position="424"/>
        <end position="426"/>
    </location>
    <ligand>
        <name>GTP</name>
        <dbReference type="ChEBI" id="CHEBI:37565"/>
    </ligand>
</feature>
<evidence type="ECO:0000256" key="13">
    <source>
        <dbReference type="PIRSR" id="PIRSR036958-3"/>
    </source>
</evidence>
<dbReference type="Proteomes" id="UP000274756">
    <property type="component" value="Unassembled WGS sequence"/>
</dbReference>
<dbReference type="Gene3D" id="3.90.190.10">
    <property type="entry name" value="Protein tyrosine phosphatase superfamily"/>
    <property type="match status" value="1"/>
</dbReference>
<comment type="similarity">
    <text evidence="10">In the N-terminal section; belongs to the non-receptor class of the protein-tyrosine phosphatase family.</text>
</comment>
<comment type="similarity">
    <text evidence="10">In the C-terminal section; belongs to the eukaryotic GTase family.</text>
</comment>
<evidence type="ECO:0000256" key="12">
    <source>
        <dbReference type="PIRSR" id="PIRSR036958-2"/>
    </source>
</evidence>
<evidence type="ECO:0000256" key="10">
    <source>
        <dbReference type="PIRNR" id="PIRNR036958"/>
    </source>
</evidence>
<keyword evidence="5 10" id="KW-0547">Nucleotide-binding</keyword>
<dbReference type="SUPFAM" id="SSF52799">
    <property type="entry name" value="(Phosphotyrosine protein) phosphatases II"/>
    <property type="match status" value="1"/>
</dbReference>
<dbReference type="GO" id="GO:0004484">
    <property type="term" value="F:mRNA guanylyltransferase activity"/>
    <property type="evidence" value="ECO:0007669"/>
    <property type="project" value="UniProtKB-UniRule"/>
</dbReference>
<dbReference type="OrthoDB" id="200924at2759"/>
<keyword evidence="4 10" id="KW-0548">Nucleotidyltransferase</keyword>
<evidence type="ECO:0000313" key="19">
    <source>
        <dbReference type="WBParaSite" id="DME_0000507001-mRNA-1"/>
    </source>
</evidence>
<evidence type="ECO:0000256" key="6">
    <source>
        <dbReference type="ARBA" id="ARBA00023042"/>
    </source>
</evidence>
<dbReference type="InterPro" id="IPR051029">
    <property type="entry name" value="mRNA_Capping_Enz/RNA_Phosphat"/>
</dbReference>
<dbReference type="EC" id="3.6.1.74" evidence="10"/>
<comment type="catalytic activity">
    <reaction evidence="10">
        <text>a 5'-end triphospho-ribonucleoside in mRNA + H2O = a 5'-end diphospho-ribonucleoside in mRNA + phosphate + H(+)</text>
        <dbReference type="Rhea" id="RHEA:67004"/>
        <dbReference type="Rhea" id="RHEA-COMP:17164"/>
        <dbReference type="Rhea" id="RHEA-COMP:17165"/>
        <dbReference type="ChEBI" id="CHEBI:15377"/>
        <dbReference type="ChEBI" id="CHEBI:15378"/>
        <dbReference type="ChEBI" id="CHEBI:43474"/>
        <dbReference type="ChEBI" id="CHEBI:167616"/>
        <dbReference type="ChEBI" id="CHEBI:167618"/>
        <dbReference type="EC" id="3.6.1.74"/>
    </reaction>
</comment>
<reference evidence="16 18" key="2">
    <citation type="submission" date="2018-11" db="EMBL/GenBank/DDBJ databases">
        <authorList>
            <consortium name="Pathogen Informatics"/>
        </authorList>
    </citation>
    <scope>NUCLEOTIDE SEQUENCE [LARGE SCALE GENOMIC DNA]</scope>
</reference>
<evidence type="ECO:0000313" key="17">
    <source>
        <dbReference type="Proteomes" id="UP000038040"/>
    </source>
</evidence>
<dbReference type="GO" id="GO:0005525">
    <property type="term" value="F:GTP binding"/>
    <property type="evidence" value="ECO:0007669"/>
    <property type="project" value="UniProtKB-UniRule"/>
</dbReference>
<evidence type="ECO:0000256" key="11">
    <source>
        <dbReference type="PIRSR" id="PIRSR036958-1"/>
    </source>
</evidence>
<dbReference type="InterPro" id="IPR013846">
    <property type="entry name" value="mRNA_cap_enzyme_C"/>
</dbReference>
<gene>
    <name evidence="16" type="ORF">DME_LOCUS8869</name>
</gene>
<dbReference type="EMBL" id="UYYG01001173">
    <property type="protein sequence ID" value="VDN58896.1"/>
    <property type="molecule type" value="Genomic_DNA"/>
</dbReference>
<evidence type="ECO:0000313" key="18">
    <source>
        <dbReference type="Proteomes" id="UP000274756"/>
    </source>
</evidence>
<dbReference type="SUPFAM" id="SSF50249">
    <property type="entry name" value="Nucleic acid-binding proteins"/>
    <property type="match status" value="1"/>
</dbReference>
<evidence type="ECO:0000256" key="1">
    <source>
        <dbReference type="ARBA" id="ARBA00004123"/>
    </source>
</evidence>
<keyword evidence="7 10" id="KW-0342">GTP-binding</keyword>
<evidence type="ECO:0000256" key="9">
    <source>
        <dbReference type="ARBA" id="ARBA00044624"/>
    </source>
</evidence>
<protein>
    <recommendedName>
        <fullName evidence="10">mRNA-capping enzyme</fullName>
    </recommendedName>
    <domain>
        <recommendedName>
            <fullName evidence="10">mRNA 5'-triphosphate monophosphatase</fullName>
            <ecNumber evidence="10">3.6.1.74</ecNumber>
        </recommendedName>
        <alternativeName>
            <fullName evidence="10">mRNA 5'-phosphatase</fullName>
        </alternativeName>
    </domain>
    <domain>
        <recommendedName>
            <fullName evidence="10">mRNA guanylyltransferase</fullName>
            <ecNumber evidence="10">2.7.7.50</ecNumber>
        </recommendedName>
        <alternativeName>
            <fullName evidence="10">GTP--RNA guanylyltransferase</fullName>
            <shortName evidence="10">GTase</shortName>
        </alternativeName>
    </domain>
</protein>
<evidence type="ECO:0000256" key="8">
    <source>
        <dbReference type="ARBA" id="ARBA00023242"/>
    </source>
</evidence>
<evidence type="ECO:0000259" key="15">
    <source>
        <dbReference type="PROSITE" id="PS50056"/>
    </source>
</evidence>
<evidence type="ECO:0000313" key="16">
    <source>
        <dbReference type="EMBL" id="VDN58896.1"/>
    </source>
</evidence>
<feature type="domain" description="Tyrosine specific protein phosphatases" evidence="15">
    <location>
        <begin position="127"/>
        <end position="183"/>
    </location>
</feature>
<dbReference type="Pfam" id="PF03919">
    <property type="entry name" value="mRNA_cap_C"/>
    <property type="match status" value="1"/>
</dbReference>
<dbReference type="InterPro" id="IPR001339">
    <property type="entry name" value="mRNA_cap_enzyme_adenylation"/>
</dbReference>
<dbReference type="GO" id="GO:0004721">
    <property type="term" value="F:phosphoprotein phosphatase activity"/>
    <property type="evidence" value="ECO:0007669"/>
    <property type="project" value="UniProtKB-UniRule"/>
</dbReference>
<accession>A0A0N4UCR5</accession>
<dbReference type="Gene3D" id="2.40.50.140">
    <property type="entry name" value="Nucleic acid-binding proteins"/>
    <property type="match status" value="1"/>
</dbReference>
<dbReference type="PANTHER" id="PTHR10367:SF17">
    <property type="entry name" value="MRNA-CAPPING ENZYME"/>
    <property type="match status" value="1"/>
</dbReference>
<feature type="binding site" evidence="13">
    <location>
        <position position="276"/>
    </location>
    <ligand>
        <name>GTP</name>
        <dbReference type="ChEBI" id="CHEBI:37565"/>
    </ligand>
</feature>
<dbReference type="InterPro" id="IPR017074">
    <property type="entry name" value="mRNA_cap_enz_bifunc"/>
</dbReference>
<feature type="active site" description="N6-GMP-lysine intermediate" evidence="12">
    <location>
        <position position="255"/>
    </location>
</feature>
<name>A0A0N4UCR5_DRAME</name>
<dbReference type="FunFam" id="2.40.50.140:FF:000291">
    <property type="entry name" value="mRNA-capping enzyme"/>
    <property type="match status" value="1"/>
</dbReference>
<dbReference type="InterPro" id="IPR016130">
    <property type="entry name" value="Tyr_Pase_AS"/>
</dbReference>